<keyword evidence="2" id="KW-1185">Reference proteome</keyword>
<protein>
    <submittedName>
        <fullName evidence="1">Uncharacterized protein</fullName>
    </submittedName>
</protein>
<gene>
    <name evidence="1" type="ORF">CGZ75_11150</name>
</gene>
<dbReference type="EMBL" id="NMUQ01000001">
    <property type="protein sequence ID" value="OXM17145.1"/>
    <property type="molecule type" value="Genomic_DNA"/>
</dbReference>
<organism evidence="1 2">
    <name type="scientific">Paenibacillus herberti</name>
    <dbReference type="NCBI Taxonomy" id="1619309"/>
    <lineage>
        <taxon>Bacteria</taxon>
        <taxon>Bacillati</taxon>
        <taxon>Bacillota</taxon>
        <taxon>Bacilli</taxon>
        <taxon>Bacillales</taxon>
        <taxon>Paenibacillaceae</taxon>
        <taxon>Paenibacillus</taxon>
    </lineage>
</organism>
<evidence type="ECO:0000313" key="2">
    <source>
        <dbReference type="Proteomes" id="UP000215145"/>
    </source>
</evidence>
<dbReference type="Proteomes" id="UP000215145">
    <property type="component" value="Unassembled WGS sequence"/>
</dbReference>
<reference evidence="1 2" key="1">
    <citation type="submission" date="2017-07" db="EMBL/GenBank/DDBJ databases">
        <title>Paenibacillus herberti R33 genome sequencing and assembly.</title>
        <authorList>
            <person name="Su W."/>
        </authorList>
    </citation>
    <scope>NUCLEOTIDE SEQUENCE [LARGE SCALE GENOMIC DNA]</scope>
    <source>
        <strain evidence="1 2">R33</strain>
    </source>
</reference>
<dbReference type="AlphaFoldDB" id="A0A229P5G3"/>
<evidence type="ECO:0000313" key="1">
    <source>
        <dbReference type="EMBL" id="OXM17145.1"/>
    </source>
</evidence>
<accession>A0A229P5G3</accession>
<name>A0A229P5G3_9BACL</name>
<proteinExistence type="predicted"/>
<comment type="caution">
    <text evidence="1">The sequence shown here is derived from an EMBL/GenBank/DDBJ whole genome shotgun (WGS) entry which is preliminary data.</text>
</comment>
<sequence>MNKISEGDEQPCNAYGRFEVVFVRNIAILQTLKIKIMSFTFKMKNVYYRIFMHFQNVLTAQFGAKFDTMIFFFT</sequence>